<dbReference type="CDD" id="cd00190">
    <property type="entry name" value="Tryp_SPc"/>
    <property type="match status" value="1"/>
</dbReference>
<reference evidence="13" key="1">
    <citation type="submission" date="2015-11" db="EMBL/GenBank/DDBJ databases">
        <title>De novo transcriptome assembly of four potential Pierce s Disease insect vectors from Arizona vineyards.</title>
        <authorList>
            <person name="Tassone E.E."/>
        </authorList>
    </citation>
    <scope>NUCLEOTIDE SEQUENCE</scope>
</reference>
<keyword evidence="7" id="KW-1015">Disulfide bond</keyword>
<dbReference type="InterPro" id="IPR033116">
    <property type="entry name" value="TRYPSIN_SER"/>
</dbReference>
<keyword evidence="11" id="KW-0812">Transmembrane</keyword>
<organism evidence="13">
    <name type="scientific">Graphocephala atropunctata</name>
    <dbReference type="NCBI Taxonomy" id="36148"/>
    <lineage>
        <taxon>Eukaryota</taxon>
        <taxon>Metazoa</taxon>
        <taxon>Ecdysozoa</taxon>
        <taxon>Arthropoda</taxon>
        <taxon>Hexapoda</taxon>
        <taxon>Insecta</taxon>
        <taxon>Pterygota</taxon>
        <taxon>Neoptera</taxon>
        <taxon>Paraneoptera</taxon>
        <taxon>Hemiptera</taxon>
        <taxon>Auchenorrhyncha</taxon>
        <taxon>Membracoidea</taxon>
        <taxon>Cicadellidae</taxon>
        <taxon>Cicadellinae</taxon>
        <taxon>Cicadellini</taxon>
        <taxon>Graphocephala</taxon>
    </lineage>
</organism>
<evidence type="ECO:0000256" key="1">
    <source>
        <dbReference type="ARBA" id="ARBA00022670"/>
    </source>
</evidence>
<accession>A0A1B6MA77</accession>
<dbReference type="GO" id="GO:0004252">
    <property type="term" value="F:serine-type endopeptidase activity"/>
    <property type="evidence" value="ECO:0007669"/>
    <property type="project" value="InterPro"/>
</dbReference>
<sequence>MSHASSFFYCFYFMLSTCAYITFGTLVCAKLINYRHRAEVLSWLPVAEKLPILMFLANFQHVFVFLSTSVLLSSSICTYYSLREDIISHPNWYLLDRHDDCGHSVSDRIIGGDDATLGQYPWIARLGYSYEVDSDSSLVFHECGGTIITERYVLTAAHCGPKIMEMPLVEVRLGEYNVRTDPDCVDGVCAPPIQDIKVEEVICHGGYNKRSYHNDICLLRLAHPIHFDDFVSPVCLPVHHIFQPAMYGGKMMEVAGWGIADIFLRKGSDILQTLRVPTYPYEQCVEKYRGRATITRKQLCAGGVIGKDSCGGDSGGPLMGAFSLNSPPRYFIVGVVSYGPQVCANSDSPGVYTKVSEYMMWILDNIRQ</sequence>
<dbReference type="PROSITE" id="PS00135">
    <property type="entry name" value="TRYPSIN_SER"/>
    <property type="match status" value="1"/>
</dbReference>
<keyword evidence="10" id="KW-0720">Serine protease</keyword>
<evidence type="ECO:0000256" key="11">
    <source>
        <dbReference type="SAM" id="Phobius"/>
    </source>
</evidence>
<keyword evidence="6" id="KW-0865">Zymogen</keyword>
<evidence type="ECO:0000256" key="6">
    <source>
        <dbReference type="ARBA" id="ARBA00023145"/>
    </source>
</evidence>
<dbReference type="InterPro" id="IPR051487">
    <property type="entry name" value="Ser/Thr_Proteases_Immune/Dev"/>
</dbReference>
<keyword evidence="3" id="KW-0732">Signal</keyword>
<dbReference type="EMBL" id="GEBQ01007151">
    <property type="protein sequence ID" value="JAT32826.1"/>
    <property type="molecule type" value="Transcribed_RNA"/>
</dbReference>
<evidence type="ECO:0000313" key="13">
    <source>
        <dbReference type="EMBL" id="JAT32826.1"/>
    </source>
</evidence>
<dbReference type="Pfam" id="PF00089">
    <property type="entry name" value="Trypsin"/>
    <property type="match status" value="1"/>
</dbReference>
<dbReference type="AlphaFoldDB" id="A0A1B6MA77"/>
<gene>
    <name evidence="13" type="ORF">g.23240</name>
</gene>
<dbReference type="GO" id="GO:0046872">
    <property type="term" value="F:metal ion binding"/>
    <property type="evidence" value="ECO:0007669"/>
    <property type="project" value="UniProtKB-KW"/>
</dbReference>
<evidence type="ECO:0000256" key="2">
    <source>
        <dbReference type="ARBA" id="ARBA00022723"/>
    </source>
</evidence>
<keyword evidence="4 10" id="KW-0378">Hydrolase</keyword>
<proteinExistence type="inferred from homology"/>
<evidence type="ECO:0000256" key="10">
    <source>
        <dbReference type="RuleBase" id="RU363034"/>
    </source>
</evidence>
<evidence type="ECO:0000256" key="5">
    <source>
        <dbReference type="ARBA" id="ARBA00022837"/>
    </source>
</evidence>
<dbReference type="GO" id="GO:0006508">
    <property type="term" value="P:proteolysis"/>
    <property type="evidence" value="ECO:0007669"/>
    <property type="project" value="UniProtKB-KW"/>
</dbReference>
<dbReference type="FunFam" id="2.40.10.10:FF:000028">
    <property type="entry name" value="Serine protease easter"/>
    <property type="match status" value="1"/>
</dbReference>
<dbReference type="PANTHER" id="PTHR24256">
    <property type="entry name" value="TRYPTASE-RELATED"/>
    <property type="match status" value="1"/>
</dbReference>
<dbReference type="SMART" id="SM00020">
    <property type="entry name" value="Tryp_SPc"/>
    <property type="match status" value="1"/>
</dbReference>
<name>A0A1B6MA77_9HEMI</name>
<dbReference type="PROSITE" id="PS00134">
    <property type="entry name" value="TRYPSIN_HIS"/>
    <property type="match status" value="1"/>
</dbReference>
<dbReference type="PRINTS" id="PR00722">
    <property type="entry name" value="CHYMOTRYPSIN"/>
</dbReference>
<evidence type="ECO:0000256" key="7">
    <source>
        <dbReference type="ARBA" id="ARBA00023157"/>
    </source>
</evidence>
<feature type="transmembrane region" description="Helical" evidence="11">
    <location>
        <begin position="6"/>
        <end position="29"/>
    </location>
</feature>
<evidence type="ECO:0000256" key="3">
    <source>
        <dbReference type="ARBA" id="ARBA00022729"/>
    </source>
</evidence>
<dbReference type="Gene3D" id="2.40.10.10">
    <property type="entry name" value="Trypsin-like serine proteases"/>
    <property type="match status" value="2"/>
</dbReference>
<keyword evidence="11" id="KW-0472">Membrane</keyword>
<keyword evidence="8" id="KW-0325">Glycoprotein</keyword>
<dbReference type="PROSITE" id="PS50240">
    <property type="entry name" value="TRYPSIN_DOM"/>
    <property type="match status" value="1"/>
</dbReference>
<keyword evidence="1 10" id="KW-0645">Protease</keyword>
<evidence type="ECO:0000259" key="12">
    <source>
        <dbReference type="PROSITE" id="PS50240"/>
    </source>
</evidence>
<keyword evidence="11" id="KW-1133">Transmembrane helix</keyword>
<keyword evidence="2" id="KW-0479">Metal-binding</keyword>
<dbReference type="InterPro" id="IPR043504">
    <property type="entry name" value="Peptidase_S1_PA_chymotrypsin"/>
</dbReference>
<comment type="similarity">
    <text evidence="9">Belongs to the peptidase S1 family. CLIP subfamily.</text>
</comment>
<dbReference type="InterPro" id="IPR001314">
    <property type="entry name" value="Peptidase_S1A"/>
</dbReference>
<feature type="domain" description="Peptidase S1" evidence="12">
    <location>
        <begin position="109"/>
        <end position="367"/>
    </location>
</feature>
<dbReference type="InterPro" id="IPR018114">
    <property type="entry name" value="TRYPSIN_HIS"/>
</dbReference>
<keyword evidence="5" id="KW-0106">Calcium</keyword>
<dbReference type="InterPro" id="IPR009003">
    <property type="entry name" value="Peptidase_S1_PA"/>
</dbReference>
<evidence type="ECO:0000256" key="9">
    <source>
        <dbReference type="ARBA" id="ARBA00024195"/>
    </source>
</evidence>
<dbReference type="FunFam" id="2.40.10.10:FF:000078">
    <property type="entry name" value="Serine protease H137"/>
    <property type="match status" value="1"/>
</dbReference>
<dbReference type="SUPFAM" id="SSF50494">
    <property type="entry name" value="Trypsin-like serine proteases"/>
    <property type="match status" value="1"/>
</dbReference>
<protein>
    <recommendedName>
        <fullName evidence="12">Peptidase S1 domain-containing protein</fullName>
    </recommendedName>
</protein>
<dbReference type="InterPro" id="IPR001254">
    <property type="entry name" value="Trypsin_dom"/>
</dbReference>
<evidence type="ECO:0000256" key="8">
    <source>
        <dbReference type="ARBA" id="ARBA00023180"/>
    </source>
</evidence>
<dbReference type="GO" id="GO:0051604">
    <property type="term" value="P:protein maturation"/>
    <property type="evidence" value="ECO:0007669"/>
    <property type="project" value="UniProtKB-ARBA"/>
</dbReference>
<evidence type="ECO:0000256" key="4">
    <source>
        <dbReference type="ARBA" id="ARBA00022801"/>
    </source>
</evidence>